<evidence type="ECO:0000313" key="2">
    <source>
        <dbReference type="EMBL" id="KAJ8554395.1"/>
    </source>
</evidence>
<evidence type="ECO:0000313" key="3">
    <source>
        <dbReference type="Proteomes" id="UP001152561"/>
    </source>
</evidence>
<accession>A0A9Q1ME27</accession>
<keyword evidence="3" id="KW-1185">Reference proteome</keyword>
<comment type="caution">
    <text evidence="2">The sequence shown here is derived from an EMBL/GenBank/DDBJ whole genome shotgun (WGS) entry which is preliminary data.</text>
</comment>
<reference evidence="3" key="1">
    <citation type="journal article" date="2023" name="Proc. Natl. Acad. Sci. U.S.A.">
        <title>Genomic and structural basis for evolution of tropane alkaloid biosynthesis.</title>
        <authorList>
            <person name="Wanga Y.-J."/>
            <person name="Taina T."/>
            <person name="Yua J.-Y."/>
            <person name="Lia J."/>
            <person name="Xua B."/>
            <person name="Chenc J."/>
            <person name="D'Auriad J.C."/>
            <person name="Huanga J.-P."/>
            <person name="Huanga S.-X."/>
        </authorList>
    </citation>
    <scope>NUCLEOTIDE SEQUENCE [LARGE SCALE GENOMIC DNA]</scope>
    <source>
        <strain evidence="3">cv. KIB-2019</strain>
    </source>
</reference>
<dbReference type="EMBL" id="JAJAGQ010000009">
    <property type="protein sequence ID" value="KAJ8554395.1"/>
    <property type="molecule type" value="Genomic_DNA"/>
</dbReference>
<organism evidence="2 3">
    <name type="scientific">Anisodus acutangulus</name>
    <dbReference type="NCBI Taxonomy" id="402998"/>
    <lineage>
        <taxon>Eukaryota</taxon>
        <taxon>Viridiplantae</taxon>
        <taxon>Streptophyta</taxon>
        <taxon>Embryophyta</taxon>
        <taxon>Tracheophyta</taxon>
        <taxon>Spermatophyta</taxon>
        <taxon>Magnoliopsida</taxon>
        <taxon>eudicotyledons</taxon>
        <taxon>Gunneridae</taxon>
        <taxon>Pentapetalae</taxon>
        <taxon>asterids</taxon>
        <taxon>lamiids</taxon>
        <taxon>Solanales</taxon>
        <taxon>Solanaceae</taxon>
        <taxon>Solanoideae</taxon>
        <taxon>Hyoscyameae</taxon>
        <taxon>Anisodus</taxon>
    </lineage>
</organism>
<dbReference type="AlphaFoldDB" id="A0A9Q1ME27"/>
<evidence type="ECO:0000256" key="1">
    <source>
        <dbReference type="SAM" id="MobiDB-lite"/>
    </source>
</evidence>
<proteinExistence type="predicted"/>
<name>A0A9Q1ME27_9SOLA</name>
<dbReference type="Proteomes" id="UP001152561">
    <property type="component" value="Unassembled WGS sequence"/>
</dbReference>
<gene>
    <name evidence="2" type="ORF">K7X08_025073</name>
</gene>
<feature type="region of interest" description="Disordered" evidence="1">
    <location>
        <begin position="46"/>
        <end position="74"/>
    </location>
</feature>
<protein>
    <submittedName>
        <fullName evidence="2">Uncharacterized protein</fullName>
    </submittedName>
</protein>
<sequence>MCFIKLTTSHVFQNKVPVWTNPARVLITLVFSAIASPTQRKGNLLGSRFNGCAQRRGKSQRRNPPLVPEAPWPVSNEGHEEDVLMFTSSNHGLEPENIAHLDMVIMGGEMCEGPMHVVANEEEQVHVNDQVPHALIQELAAPIPVQEAEAIAQI</sequence>